<dbReference type="AlphaFoldDB" id="A0A6A5TKL0"/>
<dbReference type="InterPro" id="IPR013785">
    <property type="entry name" value="Aldolase_TIM"/>
</dbReference>
<dbReference type="PRINTS" id="PR00740">
    <property type="entry name" value="GLHYDRLASE27"/>
</dbReference>
<dbReference type="PANTHER" id="PTHR11452:SF61">
    <property type="entry name" value="ALPHA-GALACTOSIDASE B-RELATED"/>
    <property type="match status" value="1"/>
</dbReference>
<feature type="chain" id="PRO_5025649302" description="Alpha-galactosidase" evidence="11">
    <location>
        <begin position="20"/>
        <end position="463"/>
    </location>
</feature>
<dbReference type="SUPFAM" id="SSF51011">
    <property type="entry name" value="Glycosyl hydrolase domain"/>
    <property type="match status" value="1"/>
</dbReference>
<feature type="domain" description="Alpha galactosidase C-terminal" evidence="12">
    <location>
        <begin position="361"/>
        <end position="433"/>
    </location>
</feature>
<dbReference type="EC" id="3.2.1.22" evidence="10"/>
<name>A0A6A5TKL0_9PLEO</name>
<dbReference type="PANTHER" id="PTHR11452">
    <property type="entry name" value="ALPHA-GALACTOSIDASE/ALPHA-N-ACETYLGALACTOSAMINIDASE"/>
    <property type="match status" value="1"/>
</dbReference>
<comment type="function">
    <text evidence="2">Hydrolyzes a variety of simple alpha-D-galactoside as well as more complex molecules such as oligosaccharides and polysaccharides.</text>
</comment>
<dbReference type="OrthoDB" id="5795902at2759"/>
<dbReference type="Gene3D" id="3.20.20.70">
    <property type="entry name" value="Aldolase class I"/>
    <property type="match status" value="1"/>
</dbReference>
<dbReference type="Pfam" id="PF17801">
    <property type="entry name" value="Melibiase_C"/>
    <property type="match status" value="1"/>
</dbReference>
<dbReference type="InterPro" id="IPR013780">
    <property type="entry name" value="Glyco_hydro_b"/>
</dbReference>
<dbReference type="InterPro" id="IPR041233">
    <property type="entry name" value="Melibiase_C"/>
</dbReference>
<evidence type="ECO:0000259" key="12">
    <source>
        <dbReference type="Pfam" id="PF17801"/>
    </source>
</evidence>
<organism evidence="13 14">
    <name type="scientific">Byssothecium circinans</name>
    <dbReference type="NCBI Taxonomy" id="147558"/>
    <lineage>
        <taxon>Eukaryota</taxon>
        <taxon>Fungi</taxon>
        <taxon>Dikarya</taxon>
        <taxon>Ascomycota</taxon>
        <taxon>Pezizomycotina</taxon>
        <taxon>Dothideomycetes</taxon>
        <taxon>Pleosporomycetidae</taxon>
        <taxon>Pleosporales</taxon>
        <taxon>Massarineae</taxon>
        <taxon>Massarinaceae</taxon>
        <taxon>Byssothecium</taxon>
    </lineage>
</organism>
<accession>A0A6A5TKL0</accession>
<dbReference type="InterPro" id="IPR002241">
    <property type="entry name" value="Glyco_hydro_27"/>
</dbReference>
<dbReference type="PROSITE" id="PS00512">
    <property type="entry name" value="ALPHA_GALACTOSIDASE"/>
    <property type="match status" value="1"/>
</dbReference>
<evidence type="ECO:0000313" key="14">
    <source>
        <dbReference type="Proteomes" id="UP000800035"/>
    </source>
</evidence>
<dbReference type="Gene3D" id="2.60.40.1180">
    <property type="entry name" value="Golgi alpha-mannosidase II"/>
    <property type="match status" value="1"/>
</dbReference>
<keyword evidence="7 10" id="KW-0378">Hydrolase</keyword>
<dbReference type="Pfam" id="PF16499">
    <property type="entry name" value="Melibiase_2"/>
    <property type="match status" value="2"/>
</dbReference>
<dbReference type="CDD" id="cd14792">
    <property type="entry name" value="GH27"/>
    <property type="match status" value="1"/>
</dbReference>
<feature type="signal peptide" evidence="11">
    <location>
        <begin position="1"/>
        <end position="19"/>
    </location>
</feature>
<evidence type="ECO:0000256" key="3">
    <source>
        <dbReference type="ARBA" id="ARBA00004613"/>
    </source>
</evidence>
<keyword evidence="9 10" id="KW-0326">Glycosidase</keyword>
<evidence type="ECO:0000313" key="13">
    <source>
        <dbReference type="EMBL" id="KAF1952269.1"/>
    </source>
</evidence>
<sequence length="463" mass="51757">MQLTIILPVFASLITGVPSLVLKDNVGRLPALGWNSWNKFACSISEEQFLVAAEQFVKLGLKDVGYQYVNIDDCWQIKDRRDNATNRLIPDPQRFPDGINGTAKKIHDMGLKIGIYSSAGTHTCQNYQASLGLEETDAQTWAEWGIDYLKYDNCNVPSEWQDECNFCVPEGPPFNIGNNNGTCIVGQNFNNPCPAGYDYSKSKSAKRYAAMRDALAKQNRTILYSLCQWGTANVDSWGNETASSWRVTNDIDPSWRRVLDIWNQYTFRLHSTDFWGHGDMDMLEVGNGLSLPESRSHFAFWAAMKSPLLIGCDLSQASAAEVEVMKNKYLLAFNQDPVVGAPAMPYRWGTNPDWTFNASFPAEYWSGKSSNGTLLLLFNPYSDTKQKTASFSEVPELGGGSYEVTDVWTGENKGCVHEKIDAWIEGHDTAAYVIGKRCGWASANKDGKQQPAVLEEGYKRWLA</sequence>
<comment type="catalytic activity">
    <reaction evidence="1 10">
        <text>Hydrolysis of terminal, non-reducing alpha-D-galactose residues in alpha-D-galactosides, including galactose oligosaccharides, galactomannans and galactolipids.</text>
        <dbReference type="EC" id="3.2.1.22"/>
    </reaction>
</comment>
<dbReference type="GO" id="GO:0004557">
    <property type="term" value="F:alpha-galactosidase activity"/>
    <property type="evidence" value="ECO:0007669"/>
    <property type="project" value="UniProtKB-EC"/>
</dbReference>
<evidence type="ECO:0000256" key="6">
    <source>
        <dbReference type="ARBA" id="ARBA00022729"/>
    </source>
</evidence>
<keyword evidence="8" id="KW-0325">Glycoprotein</keyword>
<comment type="similarity">
    <text evidence="4 10">Belongs to the glycosyl hydrolase 27 family.</text>
</comment>
<dbReference type="InterPro" id="IPR000111">
    <property type="entry name" value="Glyco_hydro_27/36_CS"/>
</dbReference>
<keyword evidence="14" id="KW-1185">Reference proteome</keyword>
<comment type="subcellular location">
    <subcellularLocation>
        <location evidence="3">Secreted</location>
    </subcellularLocation>
</comment>
<dbReference type="SUPFAM" id="SSF51445">
    <property type="entry name" value="(Trans)glycosidases"/>
    <property type="match status" value="1"/>
</dbReference>
<evidence type="ECO:0000256" key="4">
    <source>
        <dbReference type="ARBA" id="ARBA00009743"/>
    </source>
</evidence>
<gene>
    <name evidence="13" type="ORF">CC80DRAFT_495599</name>
</gene>
<proteinExistence type="inferred from homology"/>
<dbReference type="GO" id="GO:0005576">
    <property type="term" value="C:extracellular region"/>
    <property type="evidence" value="ECO:0007669"/>
    <property type="project" value="UniProtKB-SubCell"/>
</dbReference>
<protein>
    <recommendedName>
        <fullName evidence="10">Alpha-galactosidase</fullName>
        <ecNumber evidence="10">3.2.1.22</ecNumber>
    </recommendedName>
    <alternativeName>
        <fullName evidence="10">Melibiase</fullName>
    </alternativeName>
</protein>
<dbReference type="GO" id="GO:0005975">
    <property type="term" value="P:carbohydrate metabolic process"/>
    <property type="evidence" value="ECO:0007669"/>
    <property type="project" value="InterPro"/>
</dbReference>
<dbReference type="Proteomes" id="UP000800035">
    <property type="component" value="Unassembled WGS sequence"/>
</dbReference>
<reference evidence="13" key="1">
    <citation type="journal article" date="2020" name="Stud. Mycol.">
        <title>101 Dothideomycetes genomes: a test case for predicting lifestyles and emergence of pathogens.</title>
        <authorList>
            <person name="Haridas S."/>
            <person name="Albert R."/>
            <person name="Binder M."/>
            <person name="Bloem J."/>
            <person name="Labutti K."/>
            <person name="Salamov A."/>
            <person name="Andreopoulos B."/>
            <person name="Baker S."/>
            <person name="Barry K."/>
            <person name="Bills G."/>
            <person name="Bluhm B."/>
            <person name="Cannon C."/>
            <person name="Castanera R."/>
            <person name="Culley D."/>
            <person name="Daum C."/>
            <person name="Ezra D."/>
            <person name="Gonzalez J."/>
            <person name="Henrissat B."/>
            <person name="Kuo A."/>
            <person name="Liang C."/>
            <person name="Lipzen A."/>
            <person name="Lutzoni F."/>
            <person name="Magnuson J."/>
            <person name="Mondo S."/>
            <person name="Nolan M."/>
            <person name="Ohm R."/>
            <person name="Pangilinan J."/>
            <person name="Park H.-J."/>
            <person name="Ramirez L."/>
            <person name="Alfaro M."/>
            <person name="Sun H."/>
            <person name="Tritt A."/>
            <person name="Yoshinaga Y."/>
            <person name="Zwiers L.-H."/>
            <person name="Turgeon B."/>
            <person name="Goodwin S."/>
            <person name="Spatafora J."/>
            <person name="Crous P."/>
            <person name="Grigoriev I."/>
        </authorList>
    </citation>
    <scope>NUCLEOTIDE SEQUENCE</scope>
    <source>
        <strain evidence="13">CBS 675.92</strain>
    </source>
</reference>
<evidence type="ECO:0000256" key="11">
    <source>
        <dbReference type="SAM" id="SignalP"/>
    </source>
</evidence>
<keyword evidence="5" id="KW-0964">Secreted</keyword>
<evidence type="ECO:0000256" key="7">
    <source>
        <dbReference type="ARBA" id="ARBA00022801"/>
    </source>
</evidence>
<dbReference type="InterPro" id="IPR017853">
    <property type="entry name" value="GH"/>
</dbReference>
<keyword evidence="6 11" id="KW-0732">Signal</keyword>
<evidence type="ECO:0000256" key="2">
    <source>
        <dbReference type="ARBA" id="ARBA00003969"/>
    </source>
</evidence>
<evidence type="ECO:0000256" key="8">
    <source>
        <dbReference type="ARBA" id="ARBA00023180"/>
    </source>
</evidence>
<evidence type="ECO:0000256" key="5">
    <source>
        <dbReference type="ARBA" id="ARBA00022525"/>
    </source>
</evidence>
<keyword evidence="10" id="KW-1015">Disulfide bond</keyword>
<evidence type="ECO:0000256" key="1">
    <source>
        <dbReference type="ARBA" id="ARBA00001255"/>
    </source>
</evidence>
<evidence type="ECO:0000256" key="10">
    <source>
        <dbReference type="RuleBase" id="RU361168"/>
    </source>
</evidence>
<dbReference type="EMBL" id="ML977012">
    <property type="protein sequence ID" value="KAF1952269.1"/>
    <property type="molecule type" value="Genomic_DNA"/>
</dbReference>
<evidence type="ECO:0000256" key="9">
    <source>
        <dbReference type="ARBA" id="ARBA00023295"/>
    </source>
</evidence>